<dbReference type="InterPro" id="IPR043504">
    <property type="entry name" value="Peptidase_S1_PA_chymotrypsin"/>
</dbReference>
<proteinExistence type="predicted"/>
<dbReference type="EMBL" id="WIND01000012">
    <property type="protein sequence ID" value="MSU90806.1"/>
    <property type="molecule type" value="Genomic_DNA"/>
</dbReference>
<evidence type="ECO:0000313" key="2">
    <source>
        <dbReference type="Proteomes" id="UP000474957"/>
    </source>
</evidence>
<dbReference type="Pfam" id="PF13365">
    <property type="entry name" value="Trypsin_2"/>
    <property type="match status" value="1"/>
</dbReference>
<organism evidence="1 2">
    <name type="scientific">Halovulum marinum</name>
    <dbReference type="NCBI Taxonomy" id="2662447"/>
    <lineage>
        <taxon>Bacteria</taxon>
        <taxon>Pseudomonadati</taxon>
        <taxon>Pseudomonadota</taxon>
        <taxon>Alphaproteobacteria</taxon>
        <taxon>Rhodobacterales</taxon>
        <taxon>Paracoccaceae</taxon>
        <taxon>Halovulum</taxon>
    </lineage>
</organism>
<dbReference type="InterPro" id="IPR009003">
    <property type="entry name" value="Peptidase_S1_PA"/>
</dbReference>
<evidence type="ECO:0008006" key="3">
    <source>
        <dbReference type="Google" id="ProtNLM"/>
    </source>
</evidence>
<accession>A0A6L5Z2L5</accession>
<comment type="caution">
    <text evidence="1">The sequence shown here is derived from an EMBL/GenBank/DDBJ whole genome shotgun (WGS) entry which is preliminary data.</text>
</comment>
<keyword evidence="2" id="KW-1185">Reference proteome</keyword>
<dbReference type="Proteomes" id="UP000474957">
    <property type="component" value="Unassembled WGS sequence"/>
</dbReference>
<dbReference type="Gene3D" id="2.40.10.10">
    <property type="entry name" value="Trypsin-like serine proteases"/>
    <property type="match status" value="2"/>
</dbReference>
<protein>
    <recommendedName>
        <fullName evidence="3">Serine protease</fullName>
    </recommendedName>
</protein>
<gene>
    <name evidence="1" type="ORF">GE300_14475</name>
</gene>
<dbReference type="InterPro" id="IPR036691">
    <property type="entry name" value="Endo/exonu/phosph_ase_sf"/>
</dbReference>
<dbReference type="PANTHER" id="PTHR36234">
    <property type="entry name" value="LYSYL ENDOPEPTIDASE"/>
    <property type="match status" value="1"/>
</dbReference>
<name>A0A6L5Z2L5_9RHOB</name>
<reference evidence="1 2" key="1">
    <citation type="submission" date="2019-10" db="EMBL/GenBank/DDBJ databases">
        <title>Cognatihalovulum marinum gen. nov. sp. nov., a new member of the family Rhodobacteraceae isolated from deep seawater of the Northwest Indian Ocean.</title>
        <authorList>
            <person name="Ruan C."/>
            <person name="Wang J."/>
            <person name="Zheng X."/>
            <person name="Song L."/>
            <person name="Zhu Y."/>
            <person name="Huang Y."/>
            <person name="Lu Z."/>
            <person name="Du W."/>
            <person name="Huang L."/>
            <person name="Dai X."/>
        </authorList>
    </citation>
    <scope>NUCLEOTIDE SEQUENCE [LARGE SCALE GENOMIC DNA]</scope>
    <source>
        <strain evidence="1 2">2CG4</strain>
    </source>
</reference>
<evidence type="ECO:0000313" key="1">
    <source>
        <dbReference type="EMBL" id="MSU90806.1"/>
    </source>
</evidence>
<dbReference type="SUPFAM" id="SSF50494">
    <property type="entry name" value="Trypsin-like serine proteases"/>
    <property type="match status" value="1"/>
</dbReference>
<dbReference type="AlphaFoldDB" id="A0A6L5Z2L5"/>
<dbReference type="RefSeq" id="WP_154447306.1">
    <property type="nucleotide sequence ID" value="NZ_WIND01000012.1"/>
</dbReference>
<dbReference type="PANTHER" id="PTHR36234:SF5">
    <property type="entry name" value="LYSYL ENDOPEPTIDASE"/>
    <property type="match status" value="1"/>
</dbReference>
<sequence>MSRPPGFAPNAIPFVGDWDSGMLFSDIEGAQIPVRDLAQMLRGWTEVRRRDPDRPFEAAVGEWNTVDAGLIEMLSDYRRAVVRITVPDGQRAYDGTTPPGGWTGTGFLVGDNVLLTNQHVINDVIVAETATAEFGYERTRESLYAADGASDEPKYTVTLAPSRLFVASPAIGGYDYAFVWINRTHDVDPIRMERGSFSIALNEPTFVIHHPQGRLKEVSLDDTDLVGNNSEALLYTADTDYGSSGACVFNRNGRLVALHHARREGRELARLFPDAAPSVKVGNEGIKLSAIAIDLEKRVMGAGDDAESARQVMRLMHGSDTLAGIFGALGRNVQGEGAGSVRSAYTGSDQDIDIGFWNLSWLRDLGKVEAQLRRAGVALTDLALDVWCLTEVEPQIAEALIKDVRDQFGEDYAIIADHPGTAIIYRRGGVDCVSLSWPPEVEAMWSASGPGGRRIFEAPPPLIGLKRFATGTAVAHAVPVSLRALRGDEAARREASRRIVEAIDAAHDAGHRGDWIVGGDFRPPLAREHSGLLAHRGYTVAALVDRQRGGAVSYLHADAGNVEQIYATGDMTPLDEPRDFLEIAADRTVDKYLKWLANNRPAVLRLSLAQPGAAPDTGPQPSAGPARWSAGLSWHGLDRAGFLRANRRQLEDLAALASAGAGAAPGTDVLRLTLLDLAVLLFCEAGLSDGRIDPDASHPNGARGLLPLPPNIAFWIGAAAPPWDRPMTPETNLEAYAFYLAALKNKAARTIGGRVFYRDLFRSGLIGISEQRQAKLLAGVVHGCFVASNYGGRAVPVDAILSAYGLDHPLQDILSRTGFVHAGTDILVDRQADIDAALQTAQSP</sequence>
<dbReference type="Gene3D" id="3.60.10.10">
    <property type="entry name" value="Endonuclease/exonuclease/phosphatase"/>
    <property type="match status" value="1"/>
</dbReference>
<dbReference type="SUPFAM" id="SSF56219">
    <property type="entry name" value="DNase I-like"/>
    <property type="match status" value="1"/>
</dbReference>